<feature type="region of interest" description="Disordered" evidence="13">
    <location>
        <begin position="21"/>
        <end position="126"/>
    </location>
</feature>
<dbReference type="GO" id="GO:0044218">
    <property type="term" value="C:other organism cell membrane"/>
    <property type="evidence" value="ECO:0007669"/>
    <property type="project" value="UniProtKB-KW"/>
</dbReference>
<keyword evidence="5" id="KW-0800">Toxin</keyword>
<keyword evidence="6 12" id="KW-0040">ANK repeat</keyword>
<evidence type="ECO:0000256" key="7">
    <source>
        <dbReference type="ARBA" id="ARBA00023136"/>
    </source>
</evidence>
<dbReference type="Pfam" id="PF12796">
    <property type="entry name" value="Ank_2"/>
    <property type="match status" value="2"/>
</dbReference>
<feature type="repeat" description="ANK" evidence="12">
    <location>
        <begin position="752"/>
        <end position="784"/>
    </location>
</feature>
<dbReference type="Gene3D" id="1.25.40.20">
    <property type="entry name" value="Ankyrin repeat-containing domain"/>
    <property type="match status" value="5"/>
</dbReference>
<feature type="repeat" description="ANK" evidence="12">
    <location>
        <begin position="683"/>
        <end position="715"/>
    </location>
</feature>
<keyword evidence="3" id="KW-1052">Target cell membrane</keyword>
<dbReference type="PANTHER" id="PTHR24198">
    <property type="entry name" value="ANKYRIN REPEAT AND PROTEIN KINASE DOMAIN-CONTAINING PROTEIN"/>
    <property type="match status" value="1"/>
</dbReference>
<evidence type="ECO:0000256" key="13">
    <source>
        <dbReference type="SAM" id="MobiDB-lite"/>
    </source>
</evidence>
<comment type="caution">
    <text evidence="14">The sequence shown here is derived from an EMBL/GenBank/DDBJ whole genome shotgun (WGS) entry which is preliminary data.</text>
</comment>
<evidence type="ECO:0000256" key="11">
    <source>
        <dbReference type="ARBA" id="ARBA00049811"/>
    </source>
</evidence>
<evidence type="ECO:0000256" key="1">
    <source>
        <dbReference type="ARBA" id="ARBA00004175"/>
    </source>
</evidence>
<evidence type="ECO:0000256" key="9">
    <source>
        <dbReference type="ARBA" id="ARBA00049657"/>
    </source>
</evidence>
<evidence type="ECO:0000256" key="4">
    <source>
        <dbReference type="ARBA" id="ARBA00022737"/>
    </source>
</evidence>
<keyword evidence="5" id="KW-0528">Neurotoxin</keyword>
<dbReference type="SMART" id="SM00248">
    <property type="entry name" value="ANK"/>
    <property type="match status" value="19"/>
</dbReference>
<dbReference type="InterPro" id="IPR036770">
    <property type="entry name" value="Ankyrin_rpt-contain_sf"/>
</dbReference>
<evidence type="ECO:0000313" key="14">
    <source>
        <dbReference type="EMBL" id="KAH7646102.1"/>
    </source>
</evidence>
<keyword evidence="5" id="KW-0638">Presynaptic neurotoxin</keyword>
<dbReference type="PROSITE" id="PS50297">
    <property type="entry name" value="ANK_REP_REGION"/>
    <property type="match status" value="2"/>
</dbReference>
<evidence type="ECO:0000256" key="12">
    <source>
        <dbReference type="PROSITE-ProRule" id="PRU00023"/>
    </source>
</evidence>
<organism evidence="14">
    <name type="scientific">Dermatophagoides farinae</name>
    <name type="common">American house dust mite</name>
    <dbReference type="NCBI Taxonomy" id="6954"/>
    <lineage>
        <taxon>Eukaryota</taxon>
        <taxon>Metazoa</taxon>
        <taxon>Ecdysozoa</taxon>
        <taxon>Arthropoda</taxon>
        <taxon>Chelicerata</taxon>
        <taxon>Arachnida</taxon>
        <taxon>Acari</taxon>
        <taxon>Acariformes</taxon>
        <taxon>Sarcoptiformes</taxon>
        <taxon>Astigmata</taxon>
        <taxon>Psoroptidia</taxon>
        <taxon>Analgoidea</taxon>
        <taxon>Pyroglyphidae</taxon>
        <taxon>Dermatophagoidinae</taxon>
        <taxon>Dermatophagoides</taxon>
    </lineage>
</organism>
<feature type="compositionally biased region" description="Low complexity" evidence="13">
    <location>
        <begin position="23"/>
        <end position="43"/>
    </location>
</feature>
<comment type="similarity">
    <text evidence="9">Belongs to the cationic peptide 01 (latrotoxin) family. 03 (alpha-latrotoxin) subfamily.</text>
</comment>
<evidence type="ECO:0000256" key="5">
    <source>
        <dbReference type="ARBA" id="ARBA00023028"/>
    </source>
</evidence>
<sequence>MESNLSIKQSTVNVSFENHLTKNRNNNNNANKQLTNKNGSIREIMIDEDEIKKENESESGDSMKEEKRFNLRARRRRISETSNTGEVLRKNKKTRLISQKNDAKCNGQQEGSNMENDQSTTNNNDEKNSKMVIYNCNDYLAVRNEHNSFFLCRARQNIYKNGRKIKIKWYSNDEDKEIYRPDFDDYIDFECILTNLRVKREKDGISLPDNEKNRALNILQRALDVEKGINLPPDPRKVLSDGVDISIIGKVKEEDVLSKINNNHDGIEHKKSIKLPSLTMVDDNSGKNNGTMTTTSTIVNDDNENTTSCDSQRRTKKAKFEITKNSSEPHGLINETTPPISIVGSITKNAISNETIDQCQKEKNILFETKITLPFISSYVNSKLLIRAVILDDHEFLEKLAVKNHLDICSISISRSVSIKRNAIHYAIIKEDIKSLQLLKEIEKNIVSFDDDYQLPCSLELDHCELMMDAKEYEKYNHREFPLDESYVEFALKQGVKLSFIQRMMPLLKNGLGVFDKNILTLLKCGDHEQAVVMMEKISKTKFDNKSFYNIHQFLKGYMLSESDNKWLECCVNKYLKLYPIHLAAINPDPFMFHHMITITPNQIYQNDCQEWMPIHYASVCQTFFNLKHLLNLGVSARLSDAKGNTSLHLATKYNRIQNVNLIIQYESSQSIIPSLFNTYNRKGYTPFHIACQKGFIEIVKIFIDNRVQIDFATSIHSGELTSLMIASKYGYLEIVKLLVEQGATINIFDKKNRCALTYAVINGHSNIVTYFLEIGANPSHKDLFGNNLFHYALAYGWHSCFELLLKTNINLKDTNTFGLTPIYAAFKKGHLGFIQYILKKNILNVNVPVNDTGINMTMLACSMITSSRTISHLRMLVEKFKCDLSKTDYEGNNALHYLLKCEAKYRNSSPTVINEIQDALHILLQNNCDIYSKNNAGISPINFSLSNQCYVSFSRFFHDHHKTFCFLQTLSTNEYLWPMIISNILSQFHVNKGNFSTFGRFIINEVEKDKNFFNLLKSLSMRTNASGDLPIEFYIKLSKHLSSTYENDEHKLVNFFDFLVKFYDCEFLKDISIIHLAARYAPGRIVKRLIDKIGLMSDIRNESNQTPLAIALVNDNVSSAEAFLSSKININVEIDSMPCFFYYLRESSSLNLCSYFLKLGAKPDYIDKFGNSSLHLICANVERNYFLESFKLLIDHKVNANKKNYQGQTVLHVAFKNNKFSSRLSDLLNTFMKTDIDLYAKDQNGYNAFNYLFMNNTSSDPVDLFKQIDTKRIKFQDLLDNKQMNLLHYAAKTGFAQCITYFLQYIDPNSIDLDNYSPLSLAILNNHLECTLLLLRSEKNRILDNLEFILKKNIKINLLCHILKNGWKDAFFLIQERAIRQKELNELIQISIKSQCLTYASNLIRSNIHVEEYSRLYLQLFAKYTSAQLDMEIQNDFLKIFRDDLISTIFVDLFSLAFYNWNFNLCKKLIKTFGINNVLKKIKEKNVDLLPLCFKKLVFERQDLPRDMMDLIELILQKGEMDHFQEINVLSSYPIEENKDSIMEKYRAFCEHDHRYQNRYSSIKYSPLIIAIIMRCHSTVEWLLTLQITKRFIVDISFVDSHERTPLVHAILINDNKIIHSLLDAEILRKTDSQTKSSVSYNQLNILKRDVNQLTVFHHLISPFKSGNYYKSNINYSKLWNMLTKSDKTNQLIDELYRFCNGKKALQLINWMEKTLNIGSNISSHSFNNVTNENCVINHFESNCETFIKSHSLCNDDYMADLQSMTAQDYRLKRIIKDQTSKIPFDVIFTKLDYQNSDYVYNFYKVQLLSFGSKHCLSIRWGRVGTKGNLFEKLTSESSTSHENTNPDFKKLIMKYMKILHLETENDPDQSCKKLSTKSIERCLFILNRLSKLIAFNDLSRTKNQKEDPKLLNDMIDLSEQFYSHIKIYGSHYDQLKPILNMKNIREIIHVVMKLKSMVSAMESLFLSFHSNSNIHPWNSLDSLFRWRCRILTNKEEIDLICSYLHGPQHDDHDCLNHYEFFKFNNCVDWNTNKSCKTYLLWCHLKSYEFLSFFFGGFDGQTFLLHSDLPIIMNGVCLTNRISNFEQTDDFWILCEVLIQNPIEIDDINVLTSENYETFIRSKDCLILSDEKSASPSSNQDNNYLLWKGFIVPMNFEIGNSKRFLYLSPKQLRPRYLLNFKNTM</sequence>
<comment type="subunit">
    <text evidence="10">Homotetramer in membranes.</text>
</comment>
<feature type="compositionally biased region" description="Basic and acidic residues" evidence="13">
    <location>
        <begin position="50"/>
        <end position="69"/>
    </location>
</feature>
<dbReference type="GO" id="GO:0044231">
    <property type="term" value="C:host cell presynaptic membrane"/>
    <property type="evidence" value="ECO:0007669"/>
    <property type="project" value="UniProtKB-KW"/>
</dbReference>
<dbReference type="EMBL" id="SDOV01000001">
    <property type="protein sequence ID" value="KAH7646102.1"/>
    <property type="molecule type" value="Genomic_DNA"/>
</dbReference>
<protein>
    <recommendedName>
        <fullName evidence="11">Alpha-latrotoxin</fullName>
    </recommendedName>
</protein>
<keyword evidence="2" id="KW-0268">Exocytosis</keyword>
<comment type="subcellular location">
    <subcellularLocation>
        <location evidence="1">Target cell membrane</location>
    </subcellularLocation>
</comment>
<keyword evidence="8" id="KW-1053">Target membrane</keyword>
<feature type="compositionally biased region" description="Polar residues" evidence="13">
    <location>
        <begin position="286"/>
        <end position="310"/>
    </location>
</feature>
<proteinExistence type="inferred from homology"/>
<evidence type="ECO:0000256" key="8">
    <source>
        <dbReference type="ARBA" id="ARBA00023298"/>
    </source>
</evidence>
<dbReference type="PROSITE" id="PS50088">
    <property type="entry name" value="ANK_REPEAT"/>
    <property type="match status" value="3"/>
</dbReference>
<feature type="compositionally biased region" description="Polar residues" evidence="13">
    <location>
        <begin position="96"/>
        <end position="123"/>
    </location>
</feature>
<dbReference type="Proteomes" id="UP000828236">
    <property type="component" value="Unassembled WGS sequence"/>
</dbReference>
<dbReference type="InterPro" id="IPR036930">
    <property type="entry name" value="WGR_dom_sf"/>
</dbReference>
<name>A0A9D4SLF2_DERFA</name>
<accession>A0A9D4SLF2</accession>
<evidence type="ECO:0000256" key="10">
    <source>
        <dbReference type="ARBA" id="ARBA00049715"/>
    </source>
</evidence>
<evidence type="ECO:0000256" key="6">
    <source>
        <dbReference type="ARBA" id="ARBA00023043"/>
    </source>
</evidence>
<dbReference type="SUPFAM" id="SSF48403">
    <property type="entry name" value="Ankyrin repeat"/>
    <property type="match status" value="3"/>
</dbReference>
<keyword evidence="4" id="KW-0677">Repeat</keyword>
<keyword evidence="7" id="KW-0472">Membrane</keyword>
<dbReference type="PRINTS" id="PR01415">
    <property type="entry name" value="ANKYRIN"/>
</dbReference>
<dbReference type="PANTHER" id="PTHR24198:SF165">
    <property type="entry name" value="ANKYRIN REPEAT-CONTAINING PROTEIN-RELATED"/>
    <property type="match status" value="1"/>
</dbReference>
<dbReference type="SUPFAM" id="SSF142921">
    <property type="entry name" value="WGR domain-like"/>
    <property type="match status" value="1"/>
</dbReference>
<feature type="repeat" description="ANK" evidence="12">
    <location>
        <begin position="719"/>
        <end position="751"/>
    </location>
</feature>
<evidence type="ECO:0000256" key="2">
    <source>
        <dbReference type="ARBA" id="ARBA00022483"/>
    </source>
</evidence>
<dbReference type="InterPro" id="IPR002110">
    <property type="entry name" value="Ankyrin_rpt"/>
</dbReference>
<gene>
    <name evidence="14" type="ORF">HUG17_1640</name>
</gene>
<feature type="region of interest" description="Disordered" evidence="13">
    <location>
        <begin position="279"/>
        <end position="314"/>
    </location>
</feature>
<reference evidence="14" key="2">
    <citation type="journal article" date="2021" name="World Allergy Organ. J.">
        <title>Chromosome-level assembly of Dermatophagoides farinae genome and transcriptome reveals two novel allergens Der f 37 and Der f 39.</title>
        <authorList>
            <person name="Chen J."/>
            <person name="Cai Z."/>
            <person name="Fan D."/>
            <person name="Hu J."/>
            <person name="Hou Y."/>
            <person name="He Y."/>
            <person name="Zhang Z."/>
            <person name="Zhao Z."/>
            <person name="Gao P."/>
            <person name="Hu W."/>
            <person name="Sun J."/>
            <person name="Li J."/>
            <person name="Ji K."/>
        </authorList>
    </citation>
    <scope>NUCLEOTIDE SEQUENCE</scope>
    <source>
        <strain evidence="14">JKM2019</strain>
    </source>
</reference>
<dbReference type="GO" id="GO:0006887">
    <property type="term" value="P:exocytosis"/>
    <property type="evidence" value="ECO:0007669"/>
    <property type="project" value="UniProtKB-KW"/>
</dbReference>
<evidence type="ECO:0000256" key="3">
    <source>
        <dbReference type="ARBA" id="ARBA00022537"/>
    </source>
</evidence>
<reference evidence="14" key="1">
    <citation type="submission" date="2020-06" db="EMBL/GenBank/DDBJ databases">
        <authorList>
            <person name="Ji K."/>
            <person name="Li J."/>
        </authorList>
    </citation>
    <scope>NUCLEOTIDE SEQUENCE</scope>
    <source>
        <strain evidence="14">JKM2019</strain>
        <tissue evidence="14">Whole body</tissue>
    </source>
</reference>
<dbReference type="Pfam" id="PF13637">
    <property type="entry name" value="Ank_4"/>
    <property type="match status" value="1"/>
</dbReference>